<gene>
    <name evidence="2" type="ORF">PRUPE_2G140300</name>
</gene>
<dbReference type="EMBL" id="CM007652">
    <property type="protein sequence ID" value="ONI22620.1"/>
    <property type="molecule type" value="Genomic_DNA"/>
</dbReference>
<organism evidence="2 3">
    <name type="scientific">Prunus persica</name>
    <name type="common">Peach</name>
    <name type="synonym">Amygdalus persica</name>
    <dbReference type="NCBI Taxonomy" id="3760"/>
    <lineage>
        <taxon>Eukaryota</taxon>
        <taxon>Viridiplantae</taxon>
        <taxon>Streptophyta</taxon>
        <taxon>Embryophyta</taxon>
        <taxon>Tracheophyta</taxon>
        <taxon>Spermatophyta</taxon>
        <taxon>Magnoliopsida</taxon>
        <taxon>eudicotyledons</taxon>
        <taxon>Gunneridae</taxon>
        <taxon>Pentapetalae</taxon>
        <taxon>rosids</taxon>
        <taxon>fabids</taxon>
        <taxon>Rosales</taxon>
        <taxon>Rosaceae</taxon>
        <taxon>Amygdaloideae</taxon>
        <taxon>Amygdaleae</taxon>
        <taxon>Prunus</taxon>
    </lineage>
</organism>
<proteinExistence type="predicted"/>
<dbReference type="Pfam" id="PF13456">
    <property type="entry name" value="RVT_3"/>
    <property type="match status" value="1"/>
</dbReference>
<evidence type="ECO:0000259" key="1">
    <source>
        <dbReference type="Pfam" id="PF13456"/>
    </source>
</evidence>
<keyword evidence="3" id="KW-1185">Reference proteome</keyword>
<dbReference type="PANTHER" id="PTHR47723:SF23">
    <property type="entry name" value="REVERSE TRANSCRIPTASE-LIKE PROTEIN"/>
    <property type="match status" value="1"/>
</dbReference>
<feature type="domain" description="RNase H type-1" evidence="1">
    <location>
        <begin position="7"/>
        <end position="54"/>
    </location>
</feature>
<reference evidence="2 3" key="1">
    <citation type="journal article" date="2013" name="Nat. Genet.">
        <title>The high-quality draft genome of peach (Prunus persica) identifies unique patterns of genetic diversity, domestication and genome evolution.</title>
        <authorList>
            <consortium name="International Peach Genome Initiative"/>
            <person name="Verde I."/>
            <person name="Abbott A.G."/>
            <person name="Scalabrin S."/>
            <person name="Jung S."/>
            <person name="Shu S."/>
            <person name="Marroni F."/>
            <person name="Zhebentyayeva T."/>
            <person name="Dettori M.T."/>
            <person name="Grimwood J."/>
            <person name="Cattonaro F."/>
            <person name="Zuccolo A."/>
            <person name="Rossini L."/>
            <person name="Jenkins J."/>
            <person name="Vendramin E."/>
            <person name="Meisel L.A."/>
            <person name="Decroocq V."/>
            <person name="Sosinski B."/>
            <person name="Prochnik S."/>
            <person name="Mitros T."/>
            <person name="Policriti A."/>
            <person name="Cipriani G."/>
            <person name="Dondini L."/>
            <person name="Ficklin S."/>
            <person name="Goodstein D.M."/>
            <person name="Xuan P."/>
            <person name="Del Fabbro C."/>
            <person name="Aramini V."/>
            <person name="Copetti D."/>
            <person name="Gonzalez S."/>
            <person name="Horner D.S."/>
            <person name="Falchi R."/>
            <person name="Lucas S."/>
            <person name="Mica E."/>
            <person name="Maldonado J."/>
            <person name="Lazzari B."/>
            <person name="Bielenberg D."/>
            <person name="Pirona R."/>
            <person name="Miculan M."/>
            <person name="Barakat A."/>
            <person name="Testolin R."/>
            <person name="Stella A."/>
            <person name="Tartarini S."/>
            <person name="Tonutti P."/>
            <person name="Arus P."/>
            <person name="Orellana A."/>
            <person name="Wells C."/>
            <person name="Main D."/>
            <person name="Vizzotto G."/>
            <person name="Silva H."/>
            <person name="Salamini F."/>
            <person name="Schmutz J."/>
            <person name="Morgante M."/>
            <person name="Rokhsar D.S."/>
        </authorList>
    </citation>
    <scope>NUCLEOTIDE SEQUENCE [LARGE SCALE GENOMIC DNA]</scope>
    <source>
        <strain evidence="3">cv. Nemared</strain>
    </source>
</reference>
<dbReference type="InterPro" id="IPR053151">
    <property type="entry name" value="RNase_H-like"/>
</dbReference>
<dbReference type="Gramene" id="ONI22620">
    <property type="protein sequence ID" value="ONI22620"/>
    <property type="gene ID" value="PRUPE_2G140300"/>
</dbReference>
<name>A0A251QGU3_PRUPE</name>
<dbReference type="PANTHER" id="PTHR47723">
    <property type="entry name" value="OS05G0353850 PROTEIN"/>
    <property type="match status" value="1"/>
</dbReference>
<dbReference type="CDD" id="cd06222">
    <property type="entry name" value="RNase_H_like"/>
    <property type="match status" value="1"/>
</dbReference>
<dbReference type="InterPro" id="IPR044730">
    <property type="entry name" value="RNase_H-like_dom_plant"/>
</dbReference>
<sequence>MVLLPFVIRNDNTHTLLAGAKNIGVNSITVVECLALRDGLAHVVHHGWRNIIIEEMLYPWSILQHLQDVSHLASFCNLIKLKHAFREANSVADALASLSHSMTPYKLWVDSLPLSVVNSFYLDLFGPAFPCASKFV</sequence>
<dbReference type="AlphaFoldDB" id="A0A251QGU3"/>
<evidence type="ECO:0000313" key="3">
    <source>
        <dbReference type="Proteomes" id="UP000006882"/>
    </source>
</evidence>
<dbReference type="GO" id="GO:0003676">
    <property type="term" value="F:nucleic acid binding"/>
    <property type="evidence" value="ECO:0007669"/>
    <property type="project" value="InterPro"/>
</dbReference>
<dbReference type="GO" id="GO:0004523">
    <property type="term" value="F:RNA-DNA hybrid ribonuclease activity"/>
    <property type="evidence" value="ECO:0007669"/>
    <property type="project" value="InterPro"/>
</dbReference>
<dbReference type="InterPro" id="IPR002156">
    <property type="entry name" value="RNaseH_domain"/>
</dbReference>
<protein>
    <recommendedName>
        <fullName evidence="1">RNase H type-1 domain-containing protein</fullName>
    </recommendedName>
</protein>
<dbReference type="Proteomes" id="UP000006882">
    <property type="component" value="Chromosome G2"/>
</dbReference>
<evidence type="ECO:0000313" key="2">
    <source>
        <dbReference type="EMBL" id="ONI22620.1"/>
    </source>
</evidence>
<accession>A0A251QGU3</accession>